<dbReference type="EMBL" id="CH408030">
    <property type="protein sequence ID" value="EAQ90644.1"/>
    <property type="molecule type" value="Genomic_DNA"/>
</dbReference>
<keyword evidence="2" id="KW-0677">Repeat</keyword>
<organism evidence="8 9">
    <name type="scientific">Chaetomium globosum (strain ATCC 6205 / CBS 148.51 / DSM 1962 / NBRC 6347 / NRRL 1970)</name>
    <name type="common">Soil fungus</name>
    <dbReference type="NCBI Taxonomy" id="306901"/>
    <lineage>
        <taxon>Eukaryota</taxon>
        <taxon>Fungi</taxon>
        <taxon>Dikarya</taxon>
        <taxon>Ascomycota</taxon>
        <taxon>Pezizomycotina</taxon>
        <taxon>Sordariomycetes</taxon>
        <taxon>Sordariomycetidae</taxon>
        <taxon>Sordariales</taxon>
        <taxon>Chaetomiaceae</taxon>
        <taxon>Chaetomium</taxon>
    </lineage>
</organism>
<dbReference type="SMART" id="SM00355">
    <property type="entry name" value="ZnF_C2H2"/>
    <property type="match status" value="4"/>
</dbReference>
<dbReference type="VEuPathDB" id="FungiDB:CHGG_02579"/>
<accession>Q2HB25</accession>
<dbReference type="InterPro" id="IPR036236">
    <property type="entry name" value="Znf_C2H2_sf"/>
</dbReference>
<evidence type="ECO:0000259" key="7">
    <source>
        <dbReference type="PROSITE" id="PS50157"/>
    </source>
</evidence>
<dbReference type="HOGENOM" id="CLU_031491_1_0_1"/>
<dbReference type="Gene3D" id="3.30.160.60">
    <property type="entry name" value="Classic Zinc Finger"/>
    <property type="match status" value="1"/>
</dbReference>
<reference evidence="9" key="1">
    <citation type="journal article" date="2015" name="Genome Announc.">
        <title>Draft genome sequence of the cellulolytic fungus Chaetomium globosum.</title>
        <authorList>
            <person name="Cuomo C.A."/>
            <person name="Untereiner W.A."/>
            <person name="Ma L.-J."/>
            <person name="Grabherr M."/>
            <person name="Birren B.W."/>
        </authorList>
    </citation>
    <scope>NUCLEOTIDE SEQUENCE [LARGE SCALE GENOMIC DNA]</scope>
    <source>
        <strain evidence="9">ATCC 6205 / CBS 148.51 / DSM 1962 / NBRC 6347 / NRRL 1970</strain>
    </source>
</reference>
<keyword evidence="3 5" id="KW-0863">Zinc-finger</keyword>
<evidence type="ECO:0000256" key="2">
    <source>
        <dbReference type="ARBA" id="ARBA00022737"/>
    </source>
</evidence>
<dbReference type="PROSITE" id="PS00028">
    <property type="entry name" value="ZINC_FINGER_C2H2_1"/>
    <property type="match status" value="1"/>
</dbReference>
<keyword evidence="4" id="KW-0862">Zinc</keyword>
<dbReference type="PROSITE" id="PS50157">
    <property type="entry name" value="ZINC_FINGER_C2H2_2"/>
    <property type="match status" value="1"/>
</dbReference>
<feature type="compositionally biased region" description="Polar residues" evidence="6">
    <location>
        <begin position="333"/>
        <end position="349"/>
    </location>
</feature>
<feature type="region of interest" description="Disordered" evidence="6">
    <location>
        <begin position="162"/>
        <end position="202"/>
    </location>
</feature>
<evidence type="ECO:0000256" key="5">
    <source>
        <dbReference type="PROSITE-ProRule" id="PRU00042"/>
    </source>
</evidence>
<dbReference type="GO" id="GO:0005634">
    <property type="term" value="C:nucleus"/>
    <property type="evidence" value="ECO:0007669"/>
    <property type="project" value="TreeGrafter"/>
</dbReference>
<dbReference type="GO" id="GO:0000981">
    <property type="term" value="F:DNA-binding transcription factor activity, RNA polymerase II-specific"/>
    <property type="evidence" value="ECO:0007669"/>
    <property type="project" value="TreeGrafter"/>
</dbReference>
<evidence type="ECO:0000256" key="1">
    <source>
        <dbReference type="ARBA" id="ARBA00022723"/>
    </source>
</evidence>
<dbReference type="PANTHER" id="PTHR24409">
    <property type="entry name" value="ZINC FINGER PROTEIN 142"/>
    <property type="match status" value="1"/>
</dbReference>
<gene>
    <name evidence="8" type="ORF">CHGG_02579</name>
</gene>
<dbReference type="GeneID" id="4389300"/>
<name>Q2HB25_CHAGB</name>
<evidence type="ECO:0000313" key="9">
    <source>
        <dbReference type="Proteomes" id="UP000001056"/>
    </source>
</evidence>
<dbReference type="AlphaFoldDB" id="Q2HB25"/>
<dbReference type="STRING" id="306901.Q2HB25"/>
<dbReference type="GO" id="GO:0000977">
    <property type="term" value="F:RNA polymerase II transcription regulatory region sequence-specific DNA binding"/>
    <property type="evidence" value="ECO:0007669"/>
    <property type="project" value="TreeGrafter"/>
</dbReference>
<keyword evidence="1" id="KW-0479">Metal-binding</keyword>
<protein>
    <recommendedName>
        <fullName evidence="7">C2H2-type domain-containing protein</fullName>
    </recommendedName>
</protein>
<feature type="domain" description="C2H2-type" evidence="7">
    <location>
        <begin position="231"/>
        <end position="261"/>
    </location>
</feature>
<evidence type="ECO:0000256" key="4">
    <source>
        <dbReference type="ARBA" id="ARBA00022833"/>
    </source>
</evidence>
<proteinExistence type="predicted"/>
<dbReference type="OMA" id="VKHIVCP"/>
<dbReference type="InParanoid" id="Q2HB25"/>
<dbReference type="RefSeq" id="XP_001229095.1">
    <property type="nucleotide sequence ID" value="XM_001229094.1"/>
</dbReference>
<sequence>MTLICKQCGVEVASRAALVGHWKEQREQGKEHYHCTQCMMKPFQADIFKFHAAKQDLECPGCNERFLSVSSLMGHIEKSRCTRIGKDDYVTRREEKLAFTRELQRREFENPTRPVAGGPGVAGVPAVRKAPFSDFPRRRAGFLNWVTRLSRSVHQRAWVVKGEETAPQAAEARKKNLFPKMPPAQVRPGSRENKMPSSPSRQRKWKMVGNMILANPDWDARKYYVTYLNKFKCPHDRCPKSFPRVAGLRGHLSSSHIGQHKVQCPRCFKWFNSMTAITAHAESQSARCDLRWTNGYRELIDQMTAGIVDTAGKHEDGTVKYTVPDTARQYFGTSQGKWAAEQRNQQDGWGSNKAEGGSDEQAPKQD</sequence>
<dbReference type="Proteomes" id="UP000001056">
    <property type="component" value="Unassembled WGS sequence"/>
</dbReference>
<keyword evidence="9" id="KW-1185">Reference proteome</keyword>
<evidence type="ECO:0000313" key="8">
    <source>
        <dbReference type="EMBL" id="EAQ90644.1"/>
    </source>
</evidence>
<dbReference type="GO" id="GO:0008270">
    <property type="term" value="F:zinc ion binding"/>
    <property type="evidence" value="ECO:0007669"/>
    <property type="project" value="UniProtKB-KW"/>
</dbReference>
<dbReference type="eggNOG" id="ENOG502SAH5">
    <property type="taxonomic scope" value="Eukaryota"/>
</dbReference>
<dbReference type="PANTHER" id="PTHR24409:SF295">
    <property type="entry name" value="AZ2-RELATED"/>
    <property type="match status" value="1"/>
</dbReference>
<dbReference type="OrthoDB" id="8117402at2759"/>
<dbReference type="SUPFAM" id="SSF57667">
    <property type="entry name" value="beta-beta-alpha zinc fingers"/>
    <property type="match status" value="1"/>
</dbReference>
<evidence type="ECO:0000256" key="3">
    <source>
        <dbReference type="ARBA" id="ARBA00022771"/>
    </source>
</evidence>
<dbReference type="InterPro" id="IPR013087">
    <property type="entry name" value="Znf_C2H2_type"/>
</dbReference>
<evidence type="ECO:0000256" key="6">
    <source>
        <dbReference type="SAM" id="MobiDB-lite"/>
    </source>
</evidence>
<feature type="region of interest" description="Disordered" evidence="6">
    <location>
        <begin position="333"/>
        <end position="366"/>
    </location>
</feature>